<accession>A0A1A8YRL9</accession>
<evidence type="ECO:0000313" key="3">
    <source>
        <dbReference type="Proteomes" id="UP000078555"/>
    </source>
</evidence>
<gene>
    <name evidence="2" type="ORF">POVWA1_020670</name>
</gene>
<reference evidence="3" key="1">
    <citation type="submission" date="2016-05" db="EMBL/GenBank/DDBJ databases">
        <authorList>
            <person name="Naeem R."/>
        </authorList>
    </citation>
    <scope>NUCLEOTIDE SEQUENCE [LARGE SCALE GENOMIC DNA]</scope>
</reference>
<proteinExistence type="predicted"/>
<protein>
    <submittedName>
        <fullName evidence="2">Uncharacterized protein</fullName>
    </submittedName>
</protein>
<keyword evidence="3" id="KW-1185">Reference proteome</keyword>
<feature type="compositionally biased region" description="Low complexity" evidence="1">
    <location>
        <begin position="532"/>
        <end position="604"/>
    </location>
</feature>
<evidence type="ECO:0000256" key="1">
    <source>
        <dbReference type="SAM" id="MobiDB-lite"/>
    </source>
</evidence>
<feature type="compositionally biased region" description="Basic residues" evidence="1">
    <location>
        <begin position="17"/>
        <end position="27"/>
    </location>
</feature>
<evidence type="ECO:0000313" key="2">
    <source>
        <dbReference type="EMBL" id="SBT34147.1"/>
    </source>
</evidence>
<feature type="region of interest" description="Disordered" evidence="1">
    <location>
        <begin position="708"/>
        <end position="746"/>
    </location>
</feature>
<name>A0A1A8YRL9_PLAOA</name>
<feature type="region of interest" description="Disordered" evidence="1">
    <location>
        <begin position="17"/>
        <end position="39"/>
    </location>
</feature>
<feature type="region of interest" description="Disordered" evidence="1">
    <location>
        <begin position="129"/>
        <end position="148"/>
    </location>
</feature>
<dbReference type="Proteomes" id="UP000078555">
    <property type="component" value="Unassembled WGS sequence"/>
</dbReference>
<organism evidence="2 3">
    <name type="scientific">Plasmodium ovale wallikeri</name>
    <dbReference type="NCBI Taxonomy" id="864142"/>
    <lineage>
        <taxon>Eukaryota</taxon>
        <taxon>Sar</taxon>
        <taxon>Alveolata</taxon>
        <taxon>Apicomplexa</taxon>
        <taxon>Aconoidasida</taxon>
        <taxon>Haemosporida</taxon>
        <taxon>Plasmodiidae</taxon>
        <taxon>Plasmodium</taxon>
        <taxon>Plasmodium (Plasmodium)</taxon>
    </lineage>
</organism>
<sequence length="987" mass="114642">MNVCIYVCIRNIHTYTHTKKKKKKKKKTNNEEKRLCHHNLRKNRKPRCYDFEYFDESLNRPKSKKRGRKRGRKPKNVLSTIDKTLNENNIEKVRRNSVKRKIKENNICEKDEQEKNKNNEYPFNQNADCITEKEPAAPQNARSKGRKRKNLHLDKNVYLFNSNVPLRNNNIKIDRICEYLSYKTNTTWKYMGSTVKFRLINDQQEKYIFLKNMKKHIIFEIIKIAMFALLKVNLNDNNIYTLHCPEGKKHAKENSHGGSNFANRKITNVKESAMGGTAETSNYGMHAITGGRRRSSTYSCKGSELIVGNMSDADGVSPVDGVDLIDGVDHVGCTHTSRQSYYSYYFYRNSITNVMKHHDGEYNYECNDEKSAKWKHTCEEKKNVNFTSSYYDNARVELDRRVEEKNDILNQGVTVSEILDFVKEKYEKYYENVKQYIITTLNIYCALNIFKLIRRGRYAICRYESFNIFKVKYFKKYYKFFYNLKGEEEILMNVKNYLKSFYYDKTRKELMEAVDMHTGSLQWGDAQTGVTQTGVTQPGVTQPGVTQTGVTQTGDTQTGDTQTGDIQTGDTQTGDTQTGDTQTGNIQTGDTQTGDTQTGDTQTGEMYRGQNGIVVREGRKRAKRRIKKRPPKDVQLVDDKSIIKVEDNGTHNAINNFLQNGEIVKHENGEKDDNNEQCLQNGSLLLFKSEKESKEGIMENHLTNGVLCHVGKNPGRKKRPSRRPSHRSSHRKTQQHSQRKWQLQRKAHQSSLTQQNDCMVNYCDETVKYVCINLSKVSIKCIKVVYGMKHFFCSYDTVETSDADFEIIKVQKKYDMLRRSNAVNMNLRYNFLCNSKRLINDCNVNENNLNDDCHLGSPRNFLLRNNNNVSINKEEQIAKQPQYGKQKRQNNEEDLTKHEKYNYVNFNVSYKTLRKKMICIRHYVSTSKKEERVYKQKHEGKTRDKMLTISNDSLMQTCSINSNLSNVVSVDGLSSINFESHCSQRSA</sequence>
<feature type="compositionally biased region" description="Basic residues" evidence="1">
    <location>
        <begin position="714"/>
        <end position="746"/>
    </location>
</feature>
<dbReference type="AlphaFoldDB" id="A0A1A8YRL9"/>
<dbReference type="EMBL" id="FLRD01000066">
    <property type="protein sequence ID" value="SBT34147.1"/>
    <property type="molecule type" value="Genomic_DNA"/>
</dbReference>
<feature type="region of interest" description="Disordered" evidence="1">
    <location>
        <begin position="532"/>
        <end position="605"/>
    </location>
</feature>
<feature type="region of interest" description="Disordered" evidence="1">
    <location>
        <begin position="875"/>
        <end position="896"/>
    </location>
</feature>